<dbReference type="EMBL" id="JABWDY010035034">
    <property type="protein sequence ID" value="KAF5182238.1"/>
    <property type="molecule type" value="Genomic_DNA"/>
</dbReference>
<evidence type="ECO:0000313" key="2">
    <source>
        <dbReference type="Proteomes" id="UP000554482"/>
    </source>
</evidence>
<comment type="caution">
    <text evidence="1">The sequence shown here is derived from an EMBL/GenBank/DDBJ whole genome shotgun (WGS) entry which is preliminary data.</text>
</comment>
<dbReference type="Proteomes" id="UP000554482">
    <property type="component" value="Unassembled WGS sequence"/>
</dbReference>
<gene>
    <name evidence="1" type="ORF">FRX31_028175</name>
</gene>
<evidence type="ECO:0000313" key="1">
    <source>
        <dbReference type="EMBL" id="KAF5182238.1"/>
    </source>
</evidence>
<dbReference type="AlphaFoldDB" id="A0A7J6VC89"/>
<accession>A0A7J6VC89</accession>
<protein>
    <submittedName>
        <fullName evidence="1">Uncharacterized protein</fullName>
    </submittedName>
</protein>
<name>A0A7J6VC89_THATH</name>
<keyword evidence="2" id="KW-1185">Reference proteome</keyword>
<sequence length="84" mass="9282">MYHVLHCFCSPSSKPEIKNGVDACIMRDVKVSKVSEMGPSVFGYVTMNKQMLHGFFFRDNATGAFRGQGYMTLLDVGVNGDGRV</sequence>
<reference evidence="1 2" key="1">
    <citation type="submission" date="2020-06" db="EMBL/GenBank/DDBJ databases">
        <title>Transcriptomic and genomic resources for Thalictrum thalictroides and T. hernandezii: Facilitating candidate gene discovery in an emerging model plant lineage.</title>
        <authorList>
            <person name="Arias T."/>
            <person name="Riano-Pachon D.M."/>
            <person name="Di Stilio V.S."/>
        </authorList>
    </citation>
    <scope>NUCLEOTIDE SEQUENCE [LARGE SCALE GENOMIC DNA]</scope>
    <source>
        <strain evidence="2">cv. WT478/WT964</strain>
        <tissue evidence="1">Leaves</tissue>
    </source>
</reference>
<proteinExistence type="predicted"/>
<organism evidence="1 2">
    <name type="scientific">Thalictrum thalictroides</name>
    <name type="common">Rue-anemone</name>
    <name type="synonym">Anemone thalictroides</name>
    <dbReference type="NCBI Taxonomy" id="46969"/>
    <lineage>
        <taxon>Eukaryota</taxon>
        <taxon>Viridiplantae</taxon>
        <taxon>Streptophyta</taxon>
        <taxon>Embryophyta</taxon>
        <taxon>Tracheophyta</taxon>
        <taxon>Spermatophyta</taxon>
        <taxon>Magnoliopsida</taxon>
        <taxon>Ranunculales</taxon>
        <taxon>Ranunculaceae</taxon>
        <taxon>Thalictroideae</taxon>
        <taxon>Thalictrum</taxon>
    </lineage>
</organism>